<evidence type="ECO:0000256" key="1">
    <source>
        <dbReference type="PIRSR" id="PIRSR000097-1"/>
    </source>
</evidence>
<dbReference type="AlphaFoldDB" id="A0AAD4N8G2"/>
<evidence type="ECO:0000259" key="4">
    <source>
        <dbReference type="Pfam" id="PF00248"/>
    </source>
</evidence>
<dbReference type="InterPro" id="IPR018170">
    <property type="entry name" value="Aldo/ket_reductase_CS"/>
</dbReference>
<comment type="caution">
    <text evidence="5">The sequence shown here is derived from an EMBL/GenBank/DDBJ whole genome shotgun (WGS) entry which is preliminary data.</text>
</comment>
<keyword evidence="6" id="KW-1185">Reference proteome</keyword>
<dbReference type="PIRSF" id="PIRSF000097">
    <property type="entry name" value="AKR"/>
    <property type="match status" value="1"/>
</dbReference>
<protein>
    <submittedName>
        <fullName evidence="5">Aldo/keto reductase family domain-containing protein</fullName>
    </submittedName>
</protein>
<organism evidence="5 6">
    <name type="scientific">Ditylenchus destructor</name>
    <dbReference type="NCBI Taxonomy" id="166010"/>
    <lineage>
        <taxon>Eukaryota</taxon>
        <taxon>Metazoa</taxon>
        <taxon>Ecdysozoa</taxon>
        <taxon>Nematoda</taxon>
        <taxon>Chromadorea</taxon>
        <taxon>Rhabditida</taxon>
        <taxon>Tylenchina</taxon>
        <taxon>Tylenchomorpha</taxon>
        <taxon>Sphaerularioidea</taxon>
        <taxon>Anguinidae</taxon>
        <taxon>Anguininae</taxon>
        <taxon>Ditylenchus</taxon>
    </lineage>
</organism>
<dbReference type="Proteomes" id="UP001201812">
    <property type="component" value="Unassembled WGS sequence"/>
</dbReference>
<feature type="active site" description="Proton donor" evidence="1">
    <location>
        <position position="53"/>
    </location>
</feature>
<name>A0AAD4N8G2_9BILA</name>
<dbReference type="InterPro" id="IPR036812">
    <property type="entry name" value="NAD(P)_OxRdtase_dom_sf"/>
</dbReference>
<feature type="domain" description="NADP-dependent oxidoreductase" evidence="4">
    <location>
        <begin position="20"/>
        <end position="296"/>
    </location>
</feature>
<dbReference type="EMBL" id="JAKKPZ010000005">
    <property type="protein sequence ID" value="KAI1720524.1"/>
    <property type="molecule type" value="Genomic_DNA"/>
</dbReference>
<accession>A0AAD4N8G2</accession>
<dbReference type="Gene3D" id="3.20.20.100">
    <property type="entry name" value="NADP-dependent oxidoreductase domain"/>
    <property type="match status" value="1"/>
</dbReference>
<dbReference type="PANTHER" id="PTHR11732">
    <property type="entry name" value="ALDO/KETO REDUCTASE"/>
    <property type="match status" value="1"/>
</dbReference>
<sequence length="317" mass="35825">MAVNVGSIALSNGVKLPLFGLGTWLANDASQLKVALRAALDAGYRYIDTAALYKNEDVIGEVLQEYYNAGKFKREDVFITTKLPFYGHSHVDQFLKKSLENLKTDYIDLYLVHTPLPTKVKADLSQPEADAEGKFVPELVPLIDTWRAVEKQYKSGTVKAIGVSNFNEKQLQELYNQAEIKPQNLQVECHILFPQNELVALCKKLNISVTSYGTLGSPGSIAIRAGPDGNLFSHPLVVELAKKHNKTPAQILLRQMVQRGISTIPKSTNPGRVKENIDVFDFKISDEYMKRFDEIKERLRLYPFGFARHHPWYPFEQ</sequence>
<dbReference type="FunFam" id="3.20.20.100:FF:000029">
    <property type="entry name" value="Aldo-keto reductase"/>
    <property type="match status" value="1"/>
</dbReference>
<dbReference type="Pfam" id="PF00248">
    <property type="entry name" value="Aldo_ket_red"/>
    <property type="match status" value="1"/>
</dbReference>
<reference evidence="5" key="1">
    <citation type="submission" date="2022-01" db="EMBL/GenBank/DDBJ databases">
        <title>Genome Sequence Resource for Two Populations of Ditylenchus destructor, the Migratory Endoparasitic Phytonematode.</title>
        <authorList>
            <person name="Zhang H."/>
            <person name="Lin R."/>
            <person name="Xie B."/>
        </authorList>
    </citation>
    <scope>NUCLEOTIDE SEQUENCE</scope>
    <source>
        <strain evidence="5">BazhouSP</strain>
    </source>
</reference>
<dbReference type="GO" id="GO:0016491">
    <property type="term" value="F:oxidoreductase activity"/>
    <property type="evidence" value="ECO:0007669"/>
    <property type="project" value="InterPro"/>
</dbReference>
<dbReference type="PRINTS" id="PR00069">
    <property type="entry name" value="ALDKETRDTASE"/>
</dbReference>
<evidence type="ECO:0000313" key="6">
    <source>
        <dbReference type="Proteomes" id="UP001201812"/>
    </source>
</evidence>
<feature type="site" description="Lowers pKa of active site Tyr" evidence="3">
    <location>
        <position position="82"/>
    </location>
</feature>
<dbReference type="SUPFAM" id="SSF51430">
    <property type="entry name" value="NAD(P)-linked oxidoreductase"/>
    <property type="match status" value="1"/>
</dbReference>
<evidence type="ECO:0000256" key="2">
    <source>
        <dbReference type="PIRSR" id="PIRSR000097-2"/>
    </source>
</evidence>
<dbReference type="InterPro" id="IPR023210">
    <property type="entry name" value="NADP_OxRdtase_dom"/>
</dbReference>
<evidence type="ECO:0000256" key="3">
    <source>
        <dbReference type="PIRSR" id="PIRSR000097-3"/>
    </source>
</evidence>
<dbReference type="PROSITE" id="PS00062">
    <property type="entry name" value="ALDOKETO_REDUCTASE_2"/>
    <property type="match status" value="1"/>
</dbReference>
<evidence type="ECO:0000313" key="5">
    <source>
        <dbReference type="EMBL" id="KAI1720524.1"/>
    </source>
</evidence>
<feature type="binding site" evidence="2">
    <location>
        <position position="113"/>
    </location>
    <ligand>
        <name>substrate</name>
    </ligand>
</feature>
<gene>
    <name evidence="5" type="ORF">DdX_04760</name>
</gene>
<dbReference type="InterPro" id="IPR020471">
    <property type="entry name" value="AKR"/>
</dbReference>
<proteinExistence type="predicted"/>